<dbReference type="EMBL" id="MFKP01000058">
    <property type="protein sequence ID" value="OGG43031.1"/>
    <property type="molecule type" value="Genomic_DNA"/>
</dbReference>
<reference evidence="2 3" key="1">
    <citation type="journal article" date="2016" name="Nat. Commun.">
        <title>Thousands of microbial genomes shed light on interconnected biogeochemical processes in an aquifer system.</title>
        <authorList>
            <person name="Anantharaman K."/>
            <person name="Brown C.T."/>
            <person name="Hug L.A."/>
            <person name="Sharon I."/>
            <person name="Castelle C.J."/>
            <person name="Probst A.J."/>
            <person name="Thomas B.C."/>
            <person name="Singh A."/>
            <person name="Wilkins M.J."/>
            <person name="Karaoz U."/>
            <person name="Brodie E.L."/>
            <person name="Williams K.H."/>
            <person name="Hubbard S.S."/>
            <person name="Banfield J.F."/>
        </authorList>
    </citation>
    <scope>NUCLEOTIDE SEQUENCE [LARGE SCALE GENOMIC DNA]</scope>
</reference>
<accession>A0A1F6C1I7</accession>
<dbReference type="AlphaFoldDB" id="A0A1F6C1I7"/>
<evidence type="ECO:0000313" key="2">
    <source>
        <dbReference type="EMBL" id="OGG43031.1"/>
    </source>
</evidence>
<organism evidence="2 3">
    <name type="scientific">Candidatus Kaiserbacteria bacterium RIFCSPHIGHO2_01_FULL_48_10</name>
    <dbReference type="NCBI Taxonomy" id="1798476"/>
    <lineage>
        <taxon>Bacteria</taxon>
        <taxon>Candidatus Kaiseribacteriota</taxon>
    </lineage>
</organism>
<proteinExistence type="predicted"/>
<evidence type="ECO:0000313" key="3">
    <source>
        <dbReference type="Proteomes" id="UP000178249"/>
    </source>
</evidence>
<name>A0A1F6C1I7_9BACT</name>
<feature type="region of interest" description="Disordered" evidence="1">
    <location>
        <begin position="109"/>
        <end position="133"/>
    </location>
</feature>
<dbReference type="Proteomes" id="UP000178249">
    <property type="component" value="Unassembled WGS sequence"/>
</dbReference>
<evidence type="ECO:0000256" key="1">
    <source>
        <dbReference type="SAM" id="MobiDB-lite"/>
    </source>
</evidence>
<sequence length="133" mass="15024">MKHELPITGESRHSEVAASIKKKRRKVFLRKGLKAAPLLLQVFLIAEMGYIGWQMSKGFDGVNDSLQTLTTTMETGLSDVRESIVTLKDSLTDRFTRIDESLKRIENRLDTIDARKQPQNPPQTTNPKREAGS</sequence>
<comment type="caution">
    <text evidence="2">The sequence shown here is derived from an EMBL/GenBank/DDBJ whole genome shotgun (WGS) entry which is preliminary data.</text>
</comment>
<dbReference type="Gene3D" id="1.20.5.300">
    <property type="match status" value="1"/>
</dbReference>
<gene>
    <name evidence="2" type="ORF">A2841_03145</name>
</gene>
<protein>
    <submittedName>
        <fullName evidence="2">Uncharacterized protein</fullName>
    </submittedName>
</protein>